<dbReference type="Proteomes" id="UP000324486">
    <property type="component" value="Segment"/>
</dbReference>
<organism evidence="1 2">
    <name type="scientific">Salmonella phage SE1</name>
    <name type="common">in:P22virus</name>
    <dbReference type="NCBI Taxonomy" id="329864"/>
    <lineage>
        <taxon>Viruses</taxon>
        <taxon>Duplodnaviria</taxon>
        <taxon>Heunggongvirae</taxon>
        <taxon>Uroviricota</taxon>
        <taxon>Caudoviricetes</taxon>
        <taxon>Lederbergvirus</taxon>
        <taxon>Lederbergvirus SE1Spa</taxon>
    </lineage>
</organism>
<proteinExistence type="predicted"/>
<accession>A0A5C0CA70</accession>
<protein>
    <submittedName>
        <fullName evidence="1">Uncharacterized protein</fullName>
    </submittedName>
</protein>
<dbReference type="EMBL" id="MK972687">
    <property type="protein sequence ID" value="QEI23171.1"/>
    <property type="molecule type" value="Genomic_DNA"/>
</dbReference>
<evidence type="ECO:0000313" key="1">
    <source>
        <dbReference type="EMBL" id="QEI23171.1"/>
    </source>
</evidence>
<name>A0A5C0CA70_9CAUD</name>
<sequence length="41" mass="4535">MVATIYGSSQAQLSERLGIVTRCDARFTADVKKPRKCEAFS</sequence>
<reference evidence="1 2" key="1">
    <citation type="submission" date="2019-05" db="EMBL/GenBank/DDBJ databases">
        <title>Salmonella bacteriophage diversity and host specificity revealed by physiological characterization and whole genome sequencing.</title>
        <authorList>
            <person name="Fong K."/>
            <person name="Tremblay D."/>
            <person name="Delaquis P."/>
            <person name="Goodridge L."/>
            <person name="Levesque R."/>
            <person name="Wang S."/>
        </authorList>
    </citation>
    <scope>NUCLEOTIDE SEQUENCE [LARGE SCALE GENOMIC DNA]</scope>
</reference>
<evidence type="ECO:0000313" key="2">
    <source>
        <dbReference type="Proteomes" id="UP000324486"/>
    </source>
</evidence>